<dbReference type="PATRIC" id="fig|1938.6.peg.1963"/>
<protein>
    <submittedName>
        <fullName evidence="5">AraC family transcriptional regulator</fullName>
    </submittedName>
</protein>
<dbReference type="PANTHER" id="PTHR46796:SF6">
    <property type="entry name" value="ARAC SUBFAMILY"/>
    <property type="match status" value="1"/>
</dbReference>
<gene>
    <name evidence="5" type="ORF">ADK34_08935</name>
</gene>
<organism evidence="5 6">
    <name type="scientific">Streptomyces viridochromogenes</name>
    <dbReference type="NCBI Taxonomy" id="1938"/>
    <lineage>
        <taxon>Bacteria</taxon>
        <taxon>Bacillati</taxon>
        <taxon>Actinomycetota</taxon>
        <taxon>Actinomycetes</taxon>
        <taxon>Kitasatosporales</taxon>
        <taxon>Streptomycetaceae</taxon>
        <taxon>Streptomyces</taxon>
    </lineage>
</organism>
<dbReference type="InterPro" id="IPR035418">
    <property type="entry name" value="AraC-bd_2"/>
</dbReference>
<dbReference type="Pfam" id="PF12833">
    <property type="entry name" value="HTH_18"/>
    <property type="match status" value="1"/>
</dbReference>
<keyword evidence="2" id="KW-0238">DNA-binding</keyword>
<sequence>MLPEMMFRSSDLPPAERFDQWRELMSQTHAPMDMRSGHAVDFWVNQRTISLGEATVYPLECNSLTFRRTPKLIRRSDPEAFHLSLVKRGTGLVTMGKDVISHGVAEYHTSDSSRAFEVDVAHESFEVIGVELPRALLPLPARTAAQAIGKRISARNGMGALLATFLDQLAKDSRSYQPADGPRLTAVLADLIAALFAGVLEADRSLTPETHRRALTLRVMEFIRNNADDPCLGIPAIAAAHHISVSYLHRLFQREGDGTTVAGYLQRQRLLRARRDLADPVHKGLPVYAIAARRGFSHASAFSRAFRDAYGVTPAAFRGQCLALRHPKSEEPSGLSTR</sequence>
<keyword evidence="1" id="KW-0805">Transcription regulation</keyword>
<dbReference type="InterPro" id="IPR050204">
    <property type="entry name" value="AraC_XylS_family_regulators"/>
</dbReference>
<dbReference type="GO" id="GO:0003700">
    <property type="term" value="F:DNA-binding transcription factor activity"/>
    <property type="evidence" value="ECO:0007669"/>
    <property type="project" value="InterPro"/>
</dbReference>
<evidence type="ECO:0000313" key="5">
    <source>
        <dbReference type="EMBL" id="KOG32530.1"/>
    </source>
</evidence>
<dbReference type="PROSITE" id="PS00041">
    <property type="entry name" value="HTH_ARAC_FAMILY_1"/>
    <property type="match status" value="1"/>
</dbReference>
<keyword evidence="3" id="KW-0804">Transcription</keyword>
<dbReference type="GO" id="GO:0043565">
    <property type="term" value="F:sequence-specific DNA binding"/>
    <property type="evidence" value="ECO:0007669"/>
    <property type="project" value="InterPro"/>
</dbReference>
<dbReference type="PANTHER" id="PTHR46796">
    <property type="entry name" value="HTH-TYPE TRANSCRIPTIONAL ACTIVATOR RHAS-RELATED"/>
    <property type="match status" value="1"/>
</dbReference>
<dbReference type="RefSeq" id="WP_033204485.1">
    <property type="nucleotide sequence ID" value="NZ_LGUP01000061.1"/>
</dbReference>
<evidence type="ECO:0000256" key="3">
    <source>
        <dbReference type="ARBA" id="ARBA00023163"/>
    </source>
</evidence>
<dbReference type="Gene3D" id="1.10.10.60">
    <property type="entry name" value="Homeodomain-like"/>
    <property type="match status" value="1"/>
</dbReference>
<name>A0A0L8L333_STRVR</name>
<dbReference type="InterPro" id="IPR018060">
    <property type="entry name" value="HTH_AraC"/>
</dbReference>
<dbReference type="EMBL" id="LGUP01000061">
    <property type="protein sequence ID" value="KOG32530.1"/>
    <property type="molecule type" value="Genomic_DNA"/>
</dbReference>
<dbReference type="InterPro" id="IPR009057">
    <property type="entry name" value="Homeodomain-like_sf"/>
</dbReference>
<evidence type="ECO:0000256" key="2">
    <source>
        <dbReference type="ARBA" id="ARBA00023125"/>
    </source>
</evidence>
<accession>A0A0L8L333</accession>
<dbReference type="SUPFAM" id="SSF46689">
    <property type="entry name" value="Homeodomain-like"/>
    <property type="match status" value="1"/>
</dbReference>
<feature type="domain" description="HTH araC/xylS-type" evidence="4">
    <location>
        <begin position="217"/>
        <end position="320"/>
    </location>
</feature>
<dbReference type="OrthoDB" id="9799345at2"/>
<dbReference type="SMART" id="SM00342">
    <property type="entry name" value="HTH_ARAC"/>
    <property type="match status" value="1"/>
</dbReference>
<dbReference type="Pfam" id="PF14525">
    <property type="entry name" value="AraC_binding_2"/>
    <property type="match status" value="1"/>
</dbReference>
<evidence type="ECO:0000313" key="6">
    <source>
        <dbReference type="Proteomes" id="UP000037023"/>
    </source>
</evidence>
<evidence type="ECO:0000256" key="1">
    <source>
        <dbReference type="ARBA" id="ARBA00023015"/>
    </source>
</evidence>
<dbReference type="PROSITE" id="PS01124">
    <property type="entry name" value="HTH_ARAC_FAMILY_2"/>
    <property type="match status" value="1"/>
</dbReference>
<proteinExistence type="predicted"/>
<dbReference type="AlphaFoldDB" id="A0A0L8L333"/>
<dbReference type="PRINTS" id="PR00032">
    <property type="entry name" value="HTHARAC"/>
</dbReference>
<reference evidence="5 6" key="1">
    <citation type="submission" date="2015-06" db="EMBL/GenBank/DDBJ databases">
        <authorList>
            <person name="Hoefler B.C."/>
            <person name="Straight P.D."/>
        </authorList>
    </citation>
    <scope>NUCLEOTIDE SEQUENCE [LARGE SCALE GENOMIC DNA]</scope>
    <source>
        <strain evidence="5 6">NRRL 3427</strain>
    </source>
</reference>
<comment type="caution">
    <text evidence="5">The sequence shown here is derived from an EMBL/GenBank/DDBJ whole genome shotgun (WGS) entry which is preliminary data.</text>
</comment>
<dbReference type="Proteomes" id="UP000037023">
    <property type="component" value="Unassembled WGS sequence"/>
</dbReference>
<dbReference type="InterPro" id="IPR020449">
    <property type="entry name" value="Tscrpt_reg_AraC-type_HTH"/>
</dbReference>
<evidence type="ECO:0000259" key="4">
    <source>
        <dbReference type="PROSITE" id="PS01124"/>
    </source>
</evidence>
<dbReference type="InterPro" id="IPR018062">
    <property type="entry name" value="HTH_AraC-typ_CS"/>
</dbReference>